<protein>
    <recommendedName>
        <fullName evidence="6">Mediator of RNA polymerase II transcription subunit 11</fullName>
    </recommendedName>
</protein>
<reference evidence="4 5" key="1">
    <citation type="submission" date="2016-10" db="EMBL/GenBank/DDBJ databases">
        <authorList>
            <person name="Cai Z."/>
        </authorList>
    </citation>
    <scope>NUCLEOTIDE SEQUENCE [LARGE SCALE GENOMIC DNA]</scope>
</reference>
<evidence type="ECO:0000256" key="1">
    <source>
        <dbReference type="ARBA" id="ARBA00004123"/>
    </source>
</evidence>
<sequence>MEAPPPGQPTFSTHYRRLQEIEQKVVRAIEAASYVMTELSKNKEEMDKSILHVAATGFVQQVQEAQQLVLQAVKSAAPERNFEANNYFAMVQSMVAAEKLDAVSVHVSGISKLLRQQRQQQQQQLQAAAAAAAADGHGELTEAAATAAEMLVDDQADQAPAQ</sequence>
<dbReference type="EMBL" id="FNXT01000045">
    <property type="protein sequence ID" value="SZX60128.1"/>
    <property type="molecule type" value="Genomic_DNA"/>
</dbReference>
<evidence type="ECO:0000313" key="4">
    <source>
        <dbReference type="EMBL" id="SZX60128.1"/>
    </source>
</evidence>
<gene>
    <name evidence="4" type="ORF">BQ4739_LOCUS709</name>
</gene>
<comment type="similarity">
    <text evidence="2">Belongs to the Mediator complex subunit 11 family.</text>
</comment>
<evidence type="ECO:0000256" key="3">
    <source>
        <dbReference type="ARBA" id="ARBA00023242"/>
    </source>
</evidence>
<keyword evidence="3" id="KW-0539">Nucleus</keyword>
<keyword evidence="5" id="KW-1185">Reference proteome</keyword>
<organism evidence="4 5">
    <name type="scientific">Tetradesmus obliquus</name>
    <name type="common">Green alga</name>
    <name type="synonym">Acutodesmus obliquus</name>
    <dbReference type="NCBI Taxonomy" id="3088"/>
    <lineage>
        <taxon>Eukaryota</taxon>
        <taxon>Viridiplantae</taxon>
        <taxon>Chlorophyta</taxon>
        <taxon>core chlorophytes</taxon>
        <taxon>Chlorophyceae</taxon>
        <taxon>CS clade</taxon>
        <taxon>Sphaeropleales</taxon>
        <taxon>Scenedesmaceae</taxon>
        <taxon>Tetradesmus</taxon>
    </lineage>
</organism>
<accession>A0A383V3F9</accession>
<dbReference type="PANTHER" id="PTHR22890">
    <property type="entry name" value="MEDIATOR OF RNA POLYMERASE II TRANSCRIPTION SUBUNIT 11"/>
    <property type="match status" value="1"/>
</dbReference>
<evidence type="ECO:0000256" key="2">
    <source>
        <dbReference type="ARBA" id="ARBA00008186"/>
    </source>
</evidence>
<dbReference type="GO" id="GO:0006357">
    <property type="term" value="P:regulation of transcription by RNA polymerase II"/>
    <property type="evidence" value="ECO:0007669"/>
    <property type="project" value="InterPro"/>
</dbReference>
<dbReference type="GO" id="GO:0003712">
    <property type="term" value="F:transcription coregulator activity"/>
    <property type="evidence" value="ECO:0007669"/>
    <property type="project" value="InterPro"/>
</dbReference>
<dbReference type="InterPro" id="IPR019404">
    <property type="entry name" value="Mediator_Med11"/>
</dbReference>
<dbReference type="AlphaFoldDB" id="A0A383V3F9"/>
<dbReference type="Proteomes" id="UP000256970">
    <property type="component" value="Unassembled WGS sequence"/>
</dbReference>
<evidence type="ECO:0008006" key="6">
    <source>
        <dbReference type="Google" id="ProtNLM"/>
    </source>
</evidence>
<evidence type="ECO:0000313" key="5">
    <source>
        <dbReference type="Proteomes" id="UP000256970"/>
    </source>
</evidence>
<dbReference type="GO" id="GO:0016592">
    <property type="term" value="C:mediator complex"/>
    <property type="evidence" value="ECO:0007669"/>
    <property type="project" value="InterPro"/>
</dbReference>
<name>A0A383V3F9_TETOB</name>
<comment type="subcellular location">
    <subcellularLocation>
        <location evidence="1">Nucleus</location>
    </subcellularLocation>
</comment>
<proteinExistence type="inferred from homology"/>